<dbReference type="PANTHER" id="PTHR45815">
    <property type="entry name" value="PROTEIN DISULFIDE-ISOMERASE A6"/>
    <property type="match status" value="1"/>
</dbReference>
<name>A0A1A8YWS0_PLAOA</name>
<evidence type="ECO:0000259" key="8">
    <source>
        <dbReference type="PROSITE" id="PS51352"/>
    </source>
</evidence>
<dbReference type="Pfam" id="PF24541">
    <property type="entry name" value="Thioredox_PDIA6_C"/>
    <property type="match status" value="1"/>
</dbReference>
<keyword evidence="4" id="KW-1015">Disulfide bond</keyword>
<keyword evidence="5 10" id="KW-0413">Isomerase</keyword>
<dbReference type="GO" id="GO:0034976">
    <property type="term" value="P:response to endoplasmic reticulum stress"/>
    <property type="evidence" value="ECO:0007669"/>
    <property type="project" value="TreeGrafter"/>
</dbReference>
<dbReference type="EMBL" id="FLRD01000084">
    <property type="protein sequence ID" value="SBT35591.1"/>
    <property type="molecule type" value="Genomic_DNA"/>
</dbReference>
<accession>A0A1A8YWS0</accession>
<comment type="subcellular location">
    <subcellularLocation>
        <location evidence="2">Endoplasmic reticulum lumen</location>
    </subcellularLocation>
</comment>
<dbReference type="GO" id="GO:0015035">
    <property type="term" value="F:protein-disulfide reductase activity"/>
    <property type="evidence" value="ECO:0007669"/>
    <property type="project" value="TreeGrafter"/>
</dbReference>
<evidence type="ECO:0000256" key="4">
    <source>
        <dbReference type="ARBA" id="ARBA00023157"/>
    </source>
</evidence>
<dbReference type="CDD" id="cd02961">
    <property type="entry name" value="PDI_a_family"/>
    <property type="match status" value="2"/>
</dbReference>
<dbReference type="PROSITE" id="PS51352">
    <property type="entry name" value="THIOREDOXIN_2"/>
    <property type="match status" value="2"/>
</dbReference>
<dbReference type="Proteomes" id="UP000078555">
    <property type="component" value="Unassembled WGS sequence"/>
</dbReference>
<feature type="domain" description="Thioredoxin" evidence="8">
    <location>
        <begin position="144"/>
        <end position="277"/>
    </location>
</feature>
<evidence type="ECO:0000256" key="1">
    <source>
        <dbReference type="ARBA" id="ARBA00001182"/>
    </source>
</evidence>
<feature type="signal peptide" evidence="7">
    <location>
        <begin position="1"/>
        <end position="23"/>
    </location>
</feature>
<dbReference type="InterPro" id="IPR036249">
    <property type="entry name" value="Thioredoxin-like_sf"/>
</dbReference>
<dbReference type="Gene3D" id="3.40.30.10">
    <property type="entry name" value="Glutaredoxin"/>
    <property type="match status" value="3"/>
</dbReference>
<dbReference type="InterPro" id="IPR057305">
    <property type="entry name" value="Thioredox_PDIA6_C"/>
</dbReference>
<reference evidence="10" key="1">
    <citation type="submission" date="2016-05" db="EMBL/GenBank/DDBJ databases">
        <authorList>
            <person name="Lavstsen T."/>
            <person name="Jespersen J.S."/>
        </authorList>
    </citation>
    <scope>NUCLEOTIDE SEQUENCE [LARGE SCALE GENOMIC DNA]</scope>
</reference>
<sequence>MEIYKRLFFLLLLVYLFSRCCSSLYANVKEIKTIDCPKEFEEVLKEKKICLVQFYATWCRVSRGFSNDFINIAKTLKDDITFVAVKNEDIVNKYKIETFPSIQLFFINGDKKEMEKFDGNYKVKDVVSFIYDTLKNHRLGELNIDTGKNKSAYKKKSKSKNSGKVIVLNGNNFYENVLKNDDNVWFIFFYAHWCGHSKPIHPMFDELAKKVAHLKNAKIAKIDTSIEKGVGDMFQISHFPSFRLFPSGNKNANTAVDYNEARTVDNFYNFFLKYYTEKKELIQLTSQEIFDEYCEKNVCLLAILPNKEDTENTYFKSYIDTLTKVNKDVRNLPVNFLWTQAGDQLDIIQKLNLTFGFPTVIAISSSKNVYSILKGNYSEQSIKHFITQMMMGKSSVDNLIPFTVKTVSKLSLNGMNETNTEL</sequence>
<evidence type="ECO:0000256" key="5">
    <source>
        <dbReference type="ARBA" id="ARBA00023235"/>
    </source>
</evidence>
<keyword evidence="6" id="KW-0676">Redox-active center</keyword>
<reference evidence="11 12" key="2">
    <citation type="submission" date="2016-05" db="EMBL/GenBank/DDBJ databases">
        <authorList>
            <person name="Naeem Raeece"/>
        </authorList>
    </citation>
    <scope>NUCLEOTIDE SEQUENCE [LARGE SCALE GENOMIC DNA]</scope>
</reference>
<dbReference type="InterPro" id="IPR013766">
    <property type="entry name" value="Thioredoxin_domain"/>
</dbReference>
<dbReference type="GO" id="GO:0005788">
    <property type="term" value="C:endoplasmic reticulum lumen"/>
    <property type="evidence" value="ECO:0007669"/>
    <property type="project" value="UniProtKB-SubCell"/>
</dbReference>
<evidence type="ECO:0000256" key="6">
    <source>
        <dbReference type="ARBA" id="ARBA00023284"/>
    </source>
</evidence>
<dbReference type="SUPFAM" id="SSF52833">
    <property type="entry name" value="Thioredoxin-like"/>
    <property type="match status" value="3"/>
</dbReference>
<proteinExistence type="predicted"/>
<feature type="chain" id="PRO_5015059910" description="protein disulfide-isomerase" evidence="7">
    <location>
        <begin position="24"/>
        <end position="422"/>
    </location>
</feature>
<dbReference type="GO" id="GO:0003756">
    <property type="term" value="F:protein disulfide isomerase activity"/>
    <property type="evidence" value="ECO:0007669"/>
    <property type="project" value="UniProtKB-EC"/>
</dbReference>
<dbReference type="AlphaFoldDB" id="A0A1A8YWS0"/>
<evidence type="ECO:0000313" key="11">
    <source>
        <dbReference type="Proteomes" id="UP000078550"/>
    </source>
</evidence>
<keyword evidence="12" id="KW-1185">Reference proteome</keyword>
<evidence type="ECO:0000256" key="3">
    <source>
        <dbReference type="ARBA" id="ARBA00012723"/>
    </source>
</evidence>
<evidence type="ECO:0000256" key="2">
    <source>
        <dbReference type="ARBA" id="ARBA00004319"/>
    </source>
</evidence>
<gene>
    <name evidence="9" type="ORF">POVWA1_028220</name>
    <name evidence="10" type="ORF">POVWA2_028090</name>
</gene>
<evidence type="ECO:0000313" key="10">
    <source>
        <dbReference type="EMBL" id="SBT36053.1"/>
    </source>
</evidence>
<keyword evidence="7" id="KW-0732">Signal</keyword>
<dbReference type="Pfam" id="PF00085">
    <property type="entry name" value="Thioredoxin"/>
    <property type="match status" value="2"/>
</dbReference>
<protein>
    <recommendedName>
        <fullName evidence="3">protein disulfide-isomerase</fullName>
        <ecNumber evidence="3">5.3.4.1</ecNumber>
    </recommendedName>
</protein>
<feature type="domain" description="Thioredoxin" evidence="8">
    <location>
        <begin position="22"/>
        <end position="135"/>
    </location>
</feature>
<evidence type="ECO:0000313" key="9">
    <source>
        <dbReference type="EMBL" id="SBT35591.1"/>
    </source>
</evidence>
<dbReference type="EMBL" id="FLRE01000113">
    <property type="protein sequence ID" value="SBT36053.1"/>
    <property type="molecule type" value="Genomic_DNA"/>
</dbReference>
<dbReference type="EC" id="5.3.4.1" evidence="3"/>
<dbReference type="Proteomes" id="UP000078550">
    <property type="component" value="Unassembled WGS sequence"/>
</dbReference>
<evidence type="ECO:0000313" key="12">
    <source>
        <dbReference type="Proteomes" id="UP000078555"/>
    </source>
</evidence>
<organism evidence="10 11">
    <name type="scientific">Plasmodium ovale wallikeri</name>
    <dbReference type="NCBI Taxonomy" id="864142"/>
    <lineage>
        <taxon>Eukaryota</taxon>
        <taxon>Sar</taxon>
        <taxon>Alveolata</taxon>
        <taxon>Apicomplexa</taxon>
        <taxon>Aconoidasida</taxon>
        <taxon>Haemosporida</taxon>
        <taxon>Plasmodiidae</taxon>
        <taxon>Plasmodium</taxon>
        <taxon>Plasmodium (Plasmodium)</taxon>
    </lineage>
</organism>
<evidence type="ECO:0000256" key="7">
    <source>
        <dbReference type="SAM" id="SignalP"/>
    </source>
</evidence>
<dbReference type="PANTHER" id="PTHR45815:SF3">
    <property type="entry name" value="PROTEIN DISULFIDE-ISOMERASE A6"/>
    <property type="match status" value="1"/>
</dbReference>
<comment type="catalytic activity">
    <reaction evidence="1">
        <text>Catalyzes the rearrangement of -S-S- bonds in proteins.</text>
        <dbReference type="EC" id="5.3.4.1"/>
    </reaction>
</comment>